<reference evidence="2" key="1">
    <citation type="submission" date="2024-05" db="EMBL/GenBank/DDBJ databases">
        <authorList>
            <person name="Cai S.Y."/>
            <person name="Jin L.M."/>
            <person name="Li H.R."/>
        </authorList>
    </citation>
    <scope>NUCLEOTIDE SEQUENCE</scope>
    <source>
        <strain evidence="2">A5-74</strain>
    </source>
</reference>
<evidence type="ECO:0000313" key="2">
    <source>
        <dbReference type="EMBL" id="XCG63749.1"/>
    </source>
</evidence>
<dbReference type="EMBL" id="CP159218">
    <property type="protein sequence ID" value="XCG63749.1"/>
    <property type="molecule type" value="Genomic_DNA"/>
</dbReference>
<sequence length="472" mass="50666">MTTPGTGTPDPTRFTRRDTLRLLGTGLLGVSALPLLSACTGAASTPASTPAGASTSAGATTSAAASGSSSAAVTSGSASSAATQIGGTVSFGSNASDAVPKKAYQQVFDAFNKVSGTTVNVNTVDHNSFQENISNYLQGSPDQAFTWFAGYRMQFFAEQNLVAAIDDVWAQLSADYSDAFAQSSTGADSKKYFIPFYNYPWAVFYRKSVFKDKGYTVPTTWEEFKTLGAKMKTDGLVPLAFGDKDGWPAMGTFDYLNMRINGYQFHMDLMAHKASWSDDKVKKVFQTWKDDLLPLSQDNALGRTWQEAAQSLVKKEAGMYLLGMFVSQQFPAADLDDLDFFAFPEIDKAIGADAVEAPIDGFLVSTNGLNEQSSALMTYLASADAQLIYLKSDPGVVAANKNASTDTYTALQKKAVDLISSAKSISQFLDRDTRPDFASPVVIPAIQQFLKDGDVDKVTNSLESQAKTIFTS</sequence>
<dbReference type="AlphaFoldDB" id="A0AAU8DRD6"/>
<feature type="chain" id="PRO_5043930393" evidence="1">
    <location>
        <begin position="43"/>
        <end position="472"/>
    </location>
</feature>
<dbReference type="InterPro" id="IPR050490">
    <property type="entry name" value="Bact_solute-bd_prot1"/>
</dbReference>
<dbReference type="Gene3D" id="3.40.190.10">
    <property type="entry name" value="Periplasmic binding protein-like II"/>
    <property type="match status" value="2"/>
</dbReference>
<gene>
    <name evidence="2" type="ORF">ABLG96_21635</name>
</gene>
<name>A0AAU8DRD6_9ACTN</name>
<dbReference type="SUPFAM" id="SSF53850">
    <property type="entry name" value="Periplasmic binding protein-like II"/>
    <property type="match status" value="1"/>
</dbReference>
<evidence type="ECO:0000256" key="1">
    <source>
        <dbReference type="SAM" id="SignalP"/>
    </source>
</evidence>
<dbReference type="RefSeq" id="WP_353649364.1">
    <property type="nucleotide sequence ID" value="NZ_CP159218.1"/>
</dbReference>
<protein>
    <submittedName>
        <fullName evidence="2">Carbohydrate ABC transporter substrate-binding protein</fullName>
    </submittedName>
</protein>
<feature type="signal peptide" evidence="1">
    <location>
        <begin position="1"/>
        <end position="42"/>
    </location>
</feature>
<dbReference type="PANTHER" id="PTHR43649">
    <property type="entry name" value="ARABINOSE-BINDING PROTEIN-RELATED"/>
    <property type="match status" value="1"/>
</dbReference>
<organism evidence="2">
    <name type="scientific">Nakamurella sp. A5-74</name>
    <dbReference type="NCBI Taxonomy" id="3158264"/>
    <lineage>
        <taxon>Bacteria</taxon>
        <taxon>Bacillati</taxon>
        <taxon>Actinomycetota</taxon>
        <taxon>Actinomycetes</taxon>
        <taxon>Nakamurellales</taxon>
        <taxon>Nakamurellaceae</taxon>
        <taxon>Nakamurella</taxon>
    </lineage>
</organism>
<accession>A0AAU8DRD6</accession>
<keyword evidence="1" id="KW-0732">Signal</keyword>
<proteinExistence type="predicted"/>